<gene>
    <name evidence="2" type="ORF">E2C01_056623</name>
</gene>
<feature type="compositionally biased region" description="Polar residues" evidence="1">
    <location>
        <begin position="18"/>
        <end position="32"/>
    </location>
</feature>
<dbReference type="EMBL" id="VSRR010019797">
    <property type="protein sequence ID" value="MPC62537.1"/>
    <property type="molecule type" value="Genomic_DNA"/>
</dbReference>
<feature type="region of interest" description="Disordered" evidence="1">
    <location>
        <begin position="16"/>
        <end position="53"/>
    </location>
</feature>
<keyword evidence="3" id="KW-1185">Reference proteome</keyword>
<evidence type="ECO:0000313" key="2">
    <source>
        <dbReference type="EMBL" id="MPC62537.1"/>
    </source>
</evidence>
<proteinExistence type="predicted"/>
<dbReference type="AlphaFoldDB" id="A0A5B7GZP5"/>
<accession>A0A5B7GZP5</accession>
<evidence type="ECO:0000256" key="1">
    <source>
        <dbReference type="SAM" id="MobiDB-lite"/>
    </source>
</evidence>
<comment type="caution">
    <text evidence="2">The sequence shown here is derived from an EMBL/GenBank/DDBJ whole genome shotgun (WGS) entry which is preliminary data.</text>
</comment>
<evidence type="ECO:0000313" key="3">
    <source>
        <dbReference type="Proteomes" id="UP000324222"/>
    </source>
</evidence>
<organism evidence="2 3">
    <name type="scientific">Portunus trituberculatus</name>
    <name type="common">Swimming crab</name>
    <name type="synonym">Neptunus trituberculatus</name>
    <dbReference type="NCBI Taxonomy" id="210409"/>
    <lineage>
        <taxon>Eukaryota</taxon>
        <taxon>Metazoa</taxon>
        <taxon>Ecdysozoa</taxon>
        <taxon>Arthropoda</taxon>
        <taxon>Crustacea</taxon>
        <taxon>Multicrustacea</taxon>
        <taxon>Malacostraca</taxon>
        <taxon>Eumalacostraca</taxon>
        <taxon>Eucarida</taxon>
        <taxon>Decapoda</taxon>
        <taxon>Pleocyemata</taxon>
        <taxon>Brachyura</taxon>
        <taxon>Eubrachyura</taxon>
        <taxon>Portunoidea</taxon>
        <taxon>Portunidae</taxon>
        <taxon>Portuninae</taxon>
        <taxon>Portunus</taxon>
    </lineage>
</organism>
<protein>
    <submittedName>
        <fullName evidence="2">Uncharacterized protein</fullName>
    </submittedName>
</protein>
<sequence>MSLIRVAGKPILIDWGRNQPSHLSQPITSSPTRAVPVPHITGPAPSETTPGQATLGTAEDLTELTNNRHKQMADWGGAEHCGVIELTEQDNC</sequence>
<name>A0A5B7GZP5_PORTR</name>
<reference evidence="2 3" key="1">
    <citation type="submission" date="2019-05" db="EMBL/GenBank/DDBJ databases">
        <title>Another draft genome of Portunus trituberculatus and its Hox gene families provides insights of decapod evolution.</title>
        <authorList>
            <person name="Jeong J.-H."/>
            <person name="Song I."/>
            <person name="Kim S."/>
            <person name="Choi T."/>
            <person name="Kim D."/>
            <person name="Ryu S."/>
            <person name="Kim W."/>
        </authorList>
    </citation>
    <scope>NUCLEOTIDE SEQUENCE [LARGE SCALE GENOMIC DNA]</scope>
    <source>
        <tissue evidence="2">Muscle</tissue>
    </source>
</reference>
<dbReference type="Proteomes" id="UP000324222">
    <property type="component" value="Unassembled WGS sequence"/>
</dbReference>